<gene>
    <name evidence="2" type="ORF">HAZT_HAZT011185</name>
</gene>
<feature type="transmembrane region" description="Helical" evidence="1">
    <location>
        <begin position="306"/>
        <end position="328"/>
    </location>
</feature>
<evidence type="ECO:0000313" key="2">
    <source>
        <dbReference type="EMBL" id="KAA0188927.1"/>
    </source>
</evidence>
<evidence type="ECO:0000256" key="1">
    <source>
        <dbReference type="SAM" id="Phobius"/>
    </source>
</evidence>
<keyword evidence="1" id="KW-0812">Transmembrane</keyword>
<feature type="transmembrane region" description="Helical" evidence="1">
    <location>
        <begin position="113"/>
        <end position="133"/>
    </location>
</feature>
<reference evidence="2" key="3">
    <citation type="submission" date="2019-06" db="EMBL/GenBank/DDBJ databases">
        <authorList>
            <person name="Poynton C."/>
            <person name="Hasenbein S."/>
            <person name="Benoit J.B."/>
            <person name="Sepulveda M.S."/>
            <person name="Poelchau M.F."/>
            <person name="Murali S.C."/>
            <person name="Chen S."/>
            <person name="Glastad K.M."/>
            <person name="Werren J.H."/>
            <person name="Vineis J.H."/>
            <person name="Bowen J.L."/>
            <person name="Friedrich M."/>
            <person name="Jones J."/>
            <person name="Robertson H.M."/>
            <person name="Feyereisen R."/>
            <person name="Mechler-Hickson A."/>
            <person name="Mathers N."/>
            <person name="Lee C.E."/>
            <person name="Colbourne J.K."/>
            <person name="Biales A."/>
            <person name="Johnston J.S."/>
            <person name="Wellborn G.A."/>
            <person name="Rosendale A.J."/>
            <person name="Cridge A.G."/>
            <person name="Munoz-Torres M.C."/>
            <person name="Bain P.A."/>
            <person name="Manny A.R."/>
            <person name="Major K.M."/>
            <person name="Lambert F.N."/>
            <person name="Vulpe C.D."/>
            <person name="Tuck P."/>
            <person name="Blalock B.J."/>
            <person name="Lin Y.-Y."/>
            <person name="Smith M.E."/>
            <person name="Ochoa-Acuna H."/>
            <person name="Chen M.-J.M."/>
            <person name="Childers C.P."/>
            <person name="Qu J."/>
            <person name="Dugan S."/>
            <person name="Lee S.L."/>
            <person name="Chao H."/>
            <person name="Dinh H."/>
            <person name="Han Y."/>
            <person name="Doddapaneni H."/>
            <person name="Worley K.C."/>
            <person name="Muzny D.M."/>
            <person name="Gibbs R.A."/>
            <person name="Richards S."/>
        </authorList>
    </citation>
    <scope>NUCLEOTIDE SEQUENCE</scope>
    <source>
        <strain evidence="2">HAZT.00-mixed</strain>
        <tissue evidence="2">Whole organism</tissue>
    </source>
</reference>
<proteinExistence type="predicted"/>
<sequence length="361" mass="40193">MLTRPKKALSSPAHGLQRWFTVLKFMGLYLDLKNVVGAPSRRGAVTDVPSNATGGGKTMTRAQSWLTDGGQQKDASCFKNVGKLAWYITINAVYIACSAYICSTRDFSDGSMSGIFLIVWYFVSPITSVFCVIKCKFVQRAFTKLFELISFIYNSEDMLSSRSCKLTSNSCLLLGLAVTRATHFSLIIKNITDRTVVSQFEISYLIGPFSFYMFWALNFTLILSFNFFVGVLKKNIEQTSAKLAERGPSLRAHDAVAPTYPATPGSVTSSAYGEASSATEFLREIERQLLLIDQAIKLITHVYSSILIFLSISYLTDLFFAIYLLMTMQADDSITMYVVYITEALFFLFLTHNPADALSDA</sequence>
<feature type="transmembrane region" description="Helical" evidence="1">
    <location>
        <begin position="212"/>
        <end position="232"/>
    </location>
</feature>
<feature type="transmembrane region" description="Helical" evidence="1">
    <location>
        <begin position="171"/>
        <end position="192"/>
    </location>
</feature>
<feature type="transmembrane region" description="Helical" evidence="1">
    <location>
        <begin position="334"/>
        <end position="351"/>
    </location>
</feature>
<dbReference type="EMBL" id="JQDR03013934">
    <property type="protein sequence ID" value="KAA0188927.1"/>
    <property type="molecule type" value="Genomic_DNA"/>
</dbReference>
<feature type="non-terminal residue" evidence="2">
    <location>
        <position position="361"/>
    </location>
</feature>
<comment type="caution">
    <text evidence="2">The sequence shown here is derived from an EMBL/GenBank/DDBJ whole genome shotgun (WGS) entry which is preliminary data.</text>
</comment>
<name>A0A6A0GUP9_HYAAZ</name>
<keyword evidence="2" id="KW-0675">Receptor</keyword>
<feature type="transmembrane region" description="Helical" evidence="1">
    <location>
        <begin position="84"/>
        <end position="101"/>
    </location>
</feature>
<dbReference type="Proteomes" id="UP000711488">
    <property type="component" value="Unassembled WGS sequence"/>
</dbReference>
<reference evidence="2" key="1">
    <citation type="submission" date="2014-08" db="EMBL/GenBank/DDBJ databases">
        <authorList>
            <person name="Murali S."/>
            <person name="Richards S."/>
            <person name="Bandaranaike D."/>
            <person name="Bellair M."/>
            <person name="Blankenburg K."/>
            <person name="Chao H."/>
            <person name="Dinh H."/>
            <person name="Doddapaneni H."/>
            <person name="Dugan-Rocha S."/>
            <person name="Elkadiri S."/>
            <person name="Gnanaolivu R."/>
            <person name="Hughes D."/>
            <person name="Lee S."/>
            <person name="Li M."/>
            <person name="Ming W."/>
            <person name="Munidasa M."/>
            <person name="Muniz J."/>
            <person name="Nguyen L."/>
            <person name="Osuji N."/>
            <person name="Pu L.-L."/>
            <person name="Puazo M."/>
            <person name="Skinner E."/>
            <person name="Qu C."/>
            <person name="Quiroz J."/>
            <person name="Raj R."/>
            <person name="Weissenberger G."/>
            <person name="Xin Y."/>
            <person name="Zou X."/>
            <person name="Han Y."/>
            <person name="Worley K."/>
            <person name="Muzny D."/>
            <person name="Gibbs R."/>
        </authorList>
    </citation>
    <scope>NUCLEOTIDE SEQUENCE</scope>
    <source>
        <strain evidence="2">HAZT.00-mixed</strain>
        <tissue evidence="2">Whole organism</tissue>
    </source>
</reference>
<keyword evidence="1" id="KW-1133">Transmembrane helix</keyword>
<keyword evidence="1" id="KW-0472">Membrane</keyword>
<organism evidence="2">
    <name type="scientific">Hyalella azteca</name>
    <name type="common">Amphipod</name>
    <dbReference type="NCBI Taxonomy" id="294128"/>
    <lineage>
        <taxon>Eukaryota</taxon>
        <taxon>Metazoa</taxon>
        <taxon>Ecdysozoa</taxon>
        <taxon>Arthropoda</taxon>
        <taxon>Crustacea</taxon>
        <taxon>Multicrustacea</taxon>
        <taxon>Malacostraca</taxon>
        <taxon>Eumalacostraca</taxon>
        <taxon>Peracarida</taxon>
        <taxon>Amphipoda</taxon>
        <taxon>Senticaudata</taxon>
        <taxon>Talitrida</taxon>
        <taxon>Talitroidea</taxon>
        <taxon>Hyalellidae</taxon>
        <taxon>Hyalella</taxon>
    </lineage>
</organism>
<dbReference type="AlphaFoldDB" id="A0A6A0GUP9"/>
<protein>
    <submittedName>
        <fullName evidence="2">Gustatory receptor 116</fullName>
    </submittedName>
</protein>
<reference evidence="2" key="2">
    <citation type="journal article" date="2018" name="Environ. Sci. Technol.">
        <title>The Toxicogenome of Hyalella azteca: A Model for Sediment Ecotoxicology and Evolutionary Toxicology.</title>
        <authorList>
            <person name="Poynton H.C."/>
            <person name="Hasenbein S."/>
            <person name="Benoit J.B."/>
            <person name="Sepulveda M.S."/>
            <person name="Poelchau M.F."/>
            <person name="Hughes D.S.T."/>
            <person name="Murali S.C."/>
            <person name="Chen S."/>
            <person name="Glastad K.M."/>
            <person name="Goodisman M.A.D."/>
            <person name="Werren J.H."/>
            <person name="Vineis J.H."/>
            <person name="Bowen J.L."/>
            <person name="Friedrich M."/>
            <person name="Jones J."/>
            <person name="Robertson H.M."/>
            <person name="Feyereisen R."/>
            <person name="Mechler-Hickson A."/>
            <person name="Mathers N."/>
            <person name="Lee C.E."/>
            <person name="Colbourne J.K."/>
            <person name="Biales A."/>
            <person name="Johnston J.S."/>
            <person name="Wellborn G.A."/>
            <person name="Rosendale A.J."/>
            <person name="Cridge A.G."/>
            <person name="Munoz-Torres M.C."/>
            <person name="Bain P.A."/>
            <person name="Manny A.R."/>
            <person name="Major K.M."/>
            <person name="Lambert F.N."/>
            <person name="Vulpe C.D."/>
            <person name="Tuck P."/>
            <person name="Blalock B.J."/>
            <person name="Lin Y.Y."/>
            <person name="Smith M.E."/>
            <person name="Ochoa-Acuna H."/>
            <person name="Chen M.M."/>
            <person name="Childers C.P."/>
            <person name="Qu J."/>
            <person name="Dugan S."/>
            <person name="Lee S.L."/>
            <person name="Chao H."/>
            <person name="Dinh H."/>
            <person name="Han Y."/>
            <person name="Doddapaneni H."/>
            <person name="Worley K.C."/>
            <person name="Muzny D.M."/>
            <person name="Gibbs R.A."/>
            <person name="Richards S."/>
        </authorList>
    </citation>
    <scope>NUCLEOTIDE SEQUENCE</scope>
    <source>
        <strain evidence="2">HAZT.00-mixed</strain>
        <tissue evidence="2">Whole organism</tissue>
    </source>
</reference>
<accession>A0A6A0GUP9</accession>